<keyword evidence="9 20" id="KW-0812">Transmembrane</keyword>
<dbReference type="Pfam" id="PF00155">
    <property type="entry name" value="Aminotran_1_2"/>
    <property type="match status" value="1"/>
</dbReference>
<keyword evidence="16" id="KW-0012">Acyltransferase</keyword>
<dbReference type="InterPro" id="IPR015424">
    <property type="entry name" value="PyrdxlP-dep_Trfase"/>
</dbReference>
<dbReference type="GO" id="GO:0004758">
    <property type="term" value="F:serine C-palmitoyltransferase activity"/>
    <property type="evidence" value="ECO:0007669"/>
    <property type="project" value="UniProtKB-EC"/>
</dbReference>
<dbReference type="InterPro" id="IPR015422">
    <property type="entry name" value="PyrdxlP-dep_Trfase_small"/>
</dbReference>
<dbReference type="GO" id="GO:0017059">
    <property type="term" value="C:serine palmitoyltransferase complex"/>
    <property type="evidence" value="ECO:0007669"/>
    <property type="project" value="TreeGrafter"/>
</dbReference>
<evidence type="ECO:0000256" key="3">
    <source>
        <dbReference type="ARBA" id="ARBA00004370"/>
    </source>
</evidence>
<keyword evidence="15 20" id="KW-0472">Membrane</keyword>
<proteinExistence type="evidence at transcript level"/>
<evidence type="ECO:0000256" key="14">
    <source>
        <dbReference type="ARBA" id="ARBA00023098"/>
    </source>
</evidence>
<dbReference type="AlphaFoldDB" id="A0A6F9DTT3"/>
<evidence type="ECO:0000259" key="21">
    <source>
        <dbReference type="Pfam" id="PF00155"/>
    </source>
</evidence>
<dbReference type="InterPro" id="IPR015421">
    <property type="entry name" value="PyrdxlP-dep_Trfase_major"/>
</dbReference>
<dbReference type="PANTHER" id="PTHR13693">
    <property type="entry name" value="CLASS II AMINOTRANSFERASE/8-AMINO-7-OXONONANOATE SYNTHASE"/>
    <property type="match status" value="1"/>
</dbReference>
<evidence type="ECO:0000256" key="13">
    <source>
        <dbReference type="ARBA" id="ARBA00022989"/>
    </source>
</evidence>
<evidence type="ECO:0000256" key="11">
    <source>
        <dbReference type="ARBA" id="ARBA00022898"/>
    </source>
</evidence>
<evidence type="ECO:0000256" key="18">
    <source>
        <dbReference type="RuleBase" id="RU003693"/>
    </source>
</evidence>
<reference evidence="22" key="1">
    <citation type="submission" date="2020-04" db="EMBL/GenBank/DDBJ databases">
        <authorList>
            <person name="Neveu A P."/>
        </authorList>
    </citation>
    <scope>NUCLEOTIDE SEQUENCE</scope>
    <source>
        <tissue evidence="22">Whole embryo</tissue>
    </source>
</reference>
<dbReference type="GO" id="GO:0016020">
    <property type="term" value="C:membrane"/>
    <property type="evidence" value="ECO:0007669"/>
    <property type="project" value="UniProtKB-SubCell"/>
</dbReference>
<dbReference type="InterPro" id="IPR001917">
    <property type="entry name" value="Aminotrans_II_pyridoxalP_BS"/>
</dbReference>
<evidence type="ECO:0000256" key="7">
    <source>
        <dbReference type="ARBA" id="ARBA00013220"/>
    </source>
</evidence>
<dbReference type="GO" id="GO:0030170">
    <property type="term" value="F:pyridoxal phosphate binding"/>
    <property type="evidence" value="ECO:0007669"/>
    <property type="project" value="InterPro"/>
</dbReference>
<keyword evidence="13 20" id="KW-1133">Transmembrane helix</keyword>
<comment type="catalytic activity">
    <reaction evidence="17">
        <text>L-serine + hexadecanoyl-CoA + H(+) = 3-oxosphinganine + CO2 + CoA</text>
        <dbReference type="Rhea" id="RHEA:14761"/>
        <dbReference type="ChEBI" id="CHEBI:15378"/>
        <dbReference type="ChEBI" id="CHEBI:16526"/>
        <dbReference type="ChEBI" id="CHEBI:33384"/>
        <dbReference type="ChEBI" id="CHEBI:57287"/>
        <dbReference type="ChEBI" id="CHEBI:57379"/>
        <dbReference type="ChEBI" id="CHEBI:58299"/>
        <dbReference type="EC" id="2.3.1.50"/>
    </reaction>
</comment>
<dbReference type="InterPro" id="IPR050087">
    <property type="entry name" value="AON_synthase_class-II"/>
</dbReference>
<evidence type="ECO:0000256" key="19">
    <source>
        <dbReference type="SAM" id="MobiDB-lite"/>
    </source>
</evidence>
<accession>A0A6F9DTT3</accession>
<keyword evidence="10" id="KW-0256">Endoplasmic reticulum</keyword>
<dbReference type="PANTHER" id="PTHR13693:SF3">
    <property type="entry name" value="LD36009P"/>
    <property type="match status" value="1"/>
</dbReference>
<keyword evidence="11 18" id="KW-0663">Pyridoxal phosphate</keyword>
<feature type="region of interest" description="Disordered" evidence="19">
    <location>
        <begin position="1"/>
        <end position="25"/>
    </location>
</feature>
<dbReference type="CDD" id="cd06454">
    <property type="entry name" value="KBL_like"/>
    <property type="match status" value="1"/>
</dbReference>
<evidence type="ECO:0000256" key="20">
    <source>
        <dbReference type="SAM" id="Phobius"/>
    </source>
</evidence>
<feature type="domain" description="Aminotransferase class I/classII large" evidence="21">
    <location>
        <begin position="137"/>
        <end position="494"/>
    </location>
</feature>
<evidence type="ECO:0000256" key="17">
    <source>
        <dbReference type="ARBA" id="ARBA00048528"/>
    </source>
</evidence>
<dbReference type="FunFam" id="3.40.640.10:FF:000047">
    <property type="entry name" value="serine palmitoyltransferase 2 isoform X1"/>
    <property type="match status" value="1"/>
</dbReference>
<feature type="transmembrane region" description="Helical" evidence="20">
    <location>
        <begin position="37"/>
        <end position="56"/>
    </location>
</feature>
<sequence length="511" mass="56632">MSKHENGNGVIQPSMNGQVPHEPKKKKFQETFEPTPLFYAIITYISYAIVTVFGFLRDFLRKYRIEKTHSSTDPLDMKDFVPLYASFESFYTRNIYNRIQDVFNRPICSVPGATIDIAERRFSQSGWKYEYTGKVHKDVVNLGSYNYLGFAEKTGACAEAAIDAVKKYGVGICSSRQEIGNLDIHVKLEDTMAKYLDVDACMTFGMGFATNSMNIPCLVSKGCLIISDELNHASLVLGCRLSGASIQVFKHNDMDDLEKKLRNAVVYGQPRTHRPWKKILIIVEGVYSMEGSIVNLPGVLALKKKYKAYVFLDEAHSIGALGETGRGVTEYFGIHPKEIDIMMGTFTKSFGAAGGYIAGSKDLVEHIRGFSHSACYATSMSPAVCAQILTSLNIISSTEEGKKRIERLASNSRMFRQGLKKMGAIVYGNDDSPVVPVMIYLPAKLGAFSREMLERGFAVVVVGFPATPLVESRVRFCISAALSKKQLEDALQAISEIGDVLKIKYSSTKVD</sequence>
<keyword evidence="12" id="KW-0746">Sphingolipid metabolism</keyword>
<comment type="subcellular location">
    <subcellularLocation>
        <location evidence="2">Endoplasmic reticulum</location>
    </subcellularLocation>
    <subcellularLocation>
        <location evidence="3">Membrane</location>
    </subcellularLocation>
</comment>
<comment type="pathway">
    <text evidence="5">Sphingolipid metabolism.</text>
</comment>
<dbReference type="SUPFAM" id="SSF53383">
    <property type="entry name" value="PLP-dependent transferases"/>
    <property type="match status" value="1"/>
</dbReference>
<dbReference type="Gene3D" id="3.90.1150.10">
    <property type="entry name" value="Aspartate Aminotransferase, domain 1"/>
    <property type="match status" value="1"/>
</dbReference>
<evidence type="ECO:0000256" key="12">
    <source>
        <dbReference type="ARBA" id="ARBA00022919"/>
    </source>
</evidence>
<dbReference type="PROSITE" id="PS00599">
    <property type="entry name" value="AA_TRANSFER_CLASS_2"/>
    <property type="match status" value="1"/>
</dbReference>
<dbReference type="GO" id="GO:0046513">
    <property type="term" value="P:ceramide biosynthetic process"/>
    <property type="evidence" value="ECO:0007669"/>
    <property type="project" value="TreeGrafter"/>
</dbReference>
<dbReference type="EC" id="2.3.1.50" evidence="7"/>
<evidence type="ECO:0000256" key="8">
    <source>
        <dbReference type="ARBA" id="ARBA00022679"/>
    </source>
</evidence>
<keyword evidence="8 22" id="KW-0808">Transferase</keyword>
<evidence type="ECO:0000256" key="5">
    <source>
        <dbReference type="ARBA" id="ARBA00004991"/>
    </source>
</evidence>
<organism evidence="22">
    <name type="scientific">Phallusia mammillata</name>
    <dbReference type="NCBI Taxonomy" id="59560"/>
    <lineage>
        <taxon>Eukaryota</taxon>
        <taxon>Metazoa</taxon>
        <taxon>Chordata</taxon>
        <taxon>Tunicata</taxon>
        <taxon>Ascidiacea</taxon>
        <taxon>Phlebobranchia</taxon>
        <taxon>Ascidiidae</taxon>
        <taxon>Phallusia</taxon>
    </lineage>
</organism>
<evidence type="ECO:0000256" key="2">
    <source>
        <dbReference type="ARBA" id="ARBA00004240"/>
    </source>
</evidence>
<dbReference type="GO" id="GO:0046512">
    <property type="term" value="P:sphingosine biosynthetic process"/>
    <property type="evidence" value="ECO:0007669"/>
    <property type="project" value="TreeGrafter"/>
</dbReference>
<dbReference type="GO" id="GO:0005783">
    <property type="term" value="C:endoplasmic reticulum"/>
    <property type="evidence" value="ECO:0007669"/>
    <property type="project" value="UniProtKB-SubCell"/>
</dbReference>
<evidence type="ECO:0000256" key="16">
    <source>
        <dbReference type="ARBA" id="ARBA00023315"/>
    </source>
</evidence>
<dbReference type="Gene3D" id="3.40.640.10">
    <property type="entry name" value="Type I PLP-dependent aspartate aminotransferase-like (Major domain)"/>
    <property type="match status" value="1"/>
</dbReference>
<protein>
    <recommendedName>
        <fullName evidence="7">serine C-palmitoyltransferase</fullName>
        <ecNumber evidence="7">2.3.1.50</ecNumber>
    </recommendedName>
</protein>
<evidence type="ECO:0000256" key="1">
    <source>
        <dbReference type="ARBA" id="ARBA00001933"/>
    </source>
</evidence>
<evidence type="ECO:0000256" key="6">
    <source>
        <dbReference type="ARBA" id="ARBA00008392"/>
    </source>
</evidence>
<dbReference type="InterPro" id="IPR004839">
    <property type="entry name" value="Aminotransferase_I/II_large"/>
</dbReference>
<comment type="cofactor">
    <cofactor evidence="1 18">
        <name>pyridoxal 5'-phosphate</name>
        <dbReference type="ChEBI" id="CHEBI:597326"/>
    </cofactor>
</comment>
<comment type="similarity">
    <text evidence="6 18">Belongs to the class-II pyridoxal-phosphate-dependent aminotransferase family.</text>
</comment>
<evidence type="ECO:0000256" key="4">
    <source>
        <dbReference type="ARBA" id="ARBA00004760"/>
    </source>
</evidence>
<comment type="pathway">
    <text evidence="4">Lipid metabolism; sphingolipid metabolism.</text>
</comment>
<evidence type="ECO:0000313" key="22">
    <source>
        <dbReference type="EMBL" id="CAB3266549.1"/>
    </source>
</evidence>
<evidence type="ECO:0000256" key="15">
    <source>
        <dbReference type="ARBA" id="ARBA00023136"/>
    </source>
</evidence>
<name>A0A6F9DTT3_9ASCI</name>
<dbReference type="EMBL" id="LR790687">
    <property type="protein sequence ID" value="CAB3266549.1"/>
    <property type="molecule type" value="mRNA"/>
</dbReference>
<keyword evidence="14" id="KW-0443">Lipid metabolism</keyword>
<evidence type="ECO:0000256" key="10">
    <source>
        <dbReference type="ARBA" id="ARBA00022824"/>
    </source>
</evidence>
<evidence type="ECO:0000256" key="9">
    <source>
        <dbReference type="ARBA" id="ARBA00022692"/>
    </source>
</evidence>
<gene>
    <name evidence="22" type="primary">Sptlc2</name>
</gene>